<gene>
    <name evidence="1" type="ORF">EV420DRAFT_63706</name>
</gene>
<dbReference type="RefSeq" id="XP_060339571.1">
    <property type="nucleotide sequence ID" value="XM_060482887.1"/>
</dbReference>
<dbReference type="GeneID" id="85366435"/>
<accession>A0AA39NQQ2</accession>
<evidence type="ECO:0000313" key="2">
    <source>
        <dbReference type="Proteomes" id="UP001175211"/>
    </source>
</evidence>
<reference evidence="1" key="1">
    <citation type="submission" date="2023-06" db="EMBL/GenBank/DDBJ databases">
        <authorList>
            <consortium name="Lawrence Berkeley National Laboratory"/>
            <person name="Ahrendt S."/>
            <person name="Sahu N."/>
            <person name="Indic B."/>
            <person name="Wong-Bajracharya J."/>
            <person name="Merenyi Z."/>
            <person name="Ke H.-M."/>
            <person name="Monk M."/>
            <person name="Kocsube S."/>
            <person name="Drula E."/>
            <person name="Lipzen A."/>
            <person name="Balint B."/>
            <person name="Henrissat B."/>
            <person name="Andreopoulos B."/>
            <person name="Martin F.M."/>
            <person name="Harder C.B."/>
            <person name="Rigling D."/>
            <person name="Ford K.L."/>
            <person name="Foster G.D."/>
            <person name="Pangilinan J."/>
            <person name="Papanicolaou A."/>
            <person name="Barry K."/>
            <person name="LaButti K."/>
            <person name="Viragh M."/>
            <person name="Koriabine M."/>
            <person name="Yan M."/>
            <person name="Riley R."/>
            <person name="Champramary S."/>
            <person name="Plett K.L."/>
            <person name="Tsai I.J."/>
            <person name="Slot J."/>
            <person name="Sipos G."/>
            <person name="Plett J."/>
            <person name="Nagy L.G."/>
            <person name="Grigoriev I.V."/>
        </authorList>
    </citation>
    <scope>NUCLEOTIDE SEQUENCE</scope>
    <source>
        <strain evidence="1">CCBAS 213</strain>
    </source>
</reference>
<protein>
    <submittedName>
        <fullName evidence="1">Uncharacterized protein</fullName>
    </submittedName>
</protein>
<dbReference type="EMBL" id="JAUEPS010000001">
    <property type="protein sequence ID" value="KAK0469778.1"/>
    <property type="molecule type" value="Genomic_DNA"/>
</dbReference>
<comment type="caution">
    <text evidence="1">The sequence shown here is derived from an EMBL/GenBank/DDBJ whole genome shotgun (WGS) entry which is preliminary data.</text>
</comment>
<evidence type="ECO:0000313" key="1">
    <source>
        <dbReference type="EMBL" id="KAK0469778.1"/>
    </source>
</evidence>
<name>A0AA39NQQ2_ARMTA</name>
<sequence length="169" mass="19123">MSNLRSVHLTEFTTLEKIFDLLKEALYLTKIIATRARCTCGWVLEDDSAPGIPIVHTFLREIEFRRVRNIGDLLLLFILPNLGSFASDDFFEFEDSESIRGVSACFAGQFDDPYYEEVPFGELVARNLCADIGLLPYLRSLGLYATTYPEDDIYDKGTGNIFADVITSR</sequence>
<dbReference type="AlphaFoldDB" id="A0AA39NQQ2"/>
<organism evidence="1 2">
    <name type="scientific">Armillaria tabescens</name>
    <name type="common">Ringless honey mushroom</name>
    <name type="synonym">Agaricus tabescens</name>
    <dbReference type="NCBI Taxonomy" id="1929756"/>
    <lineage>
        <taxon>Eukaryota</taxon>
        <taxon>Fungi</taxon>
        <taxon>Dikarya</taxon>
        <taxon>Basidiomycota</taxon>
        <taxon>Agaricomycotina</taxon>
        <taxon>Agaricomycetes</taxon>
        <taxon>Agaricomycetidae</taxon>
        <taxon>Agaricales</taxon>
        <taxon>Marasmiineae</taxon>
        <taxon>Physalacriaceae</taxon>
        <taxon>Desarmillaria</taxon>
    </lineage>
</organism>
<proteinExistence type="predicted"/>
<dbReference type="Proteomes" id="UP001175211">
    <property type="component" value="Unassembled WGS sequence"/>
</dbReference>
<keyword evidence="2" id="KW-1185">Reference proteome</keyword>